<comment type="caution">
    <text evidence="5">The sequence shown here is derived from an EMBL/GenBank/DDBJ whole genome shotgun (WGS) entry which is preliminary data.</text>
</comment>
<dbReference type="InterPro" id="IPR017853">
    <property type="entry name" value="GH"/>
</dbReference>
<sequence length="392" mass="43688">MTDSATGFGRAFPPGFLFGAAVSAHQVEGGNDNDWTAWEPGHVPEVSGAAVDHYHRYREDLRLAASLGLDAFRFSVEWARVEPRPGVYDPDALQHYSDVVDACRELGLEPMITLNHFTLPRWVATAGGWSAPEVAERFGIYCGVVGQALRGRVESVCTLNEPEVLSMKTCLAGVWPGGGRLAVRRYLRVRRGLADGHRLATAALRQADSRFSIGYCCSQNPFVATTSVLEPVARAASRLYNDWFLDRLTPTCDWLGVQYYNRVAVGPRRGPDVPRSDMGWPLVPELHGPVLESLSRYGLPLYVTESGLADADDSRRTWYIEATLRSLAEALTAGVDVRGYLHWSLLDNYEWDHGFGPRFGLVEVDRRTMERRVRASARRYAELIDTIRHAHA</sequence>
<dbReference type="EC" id="3.2.1.-" evidence="5"/>
<keyword evidence="2 5" id="KW-0378">Hydrolase</keyword>
<evidence type="ECO:0000313" key="6">
    <source>
        <dbReference type="Proteomes" id="UP001612915"/>
    </source>
</evidence>
<dbReference type="Gene3D" id="3.20.20.80">
    <property type="entry name" value="Glycosidases"/>
    <property type="match status" value="1"/>
</dbReference>
<keyword evidence="6" id="KW-1185">Reference proteome</keyword>
<dbReference type="PANTHER" id="PTHR10353:SF209">
    <property type="entry name" value="GALACTOLIPID GALACTOSYLTRANSFERASE SFR2, CHLOROPLASTIC"/>
    <property type="match status" value="1"/>
</dbReference>
<accession>A0ABW8AMB4</accession>
<dbReference type="GO" id="GO:0016798">
    <property type="term" value="F:hydrolase activity, acting on glycosyl bonds"/>
    <property type="evidence" value="ECO:0007669"/>
    <property type="project" value="UniProtKB-KW"/>
</dbReference>
<organism evidence="5 6">
    <name type="scientific">Spongisporangium articulatum</name>
    <dbReference type="NCBI Taxonomy" id="3362603"/>
    <lineage>
        <taxon>Bacteria</taxon>
        <taxon>Bacillati</taxon>
        <taxon>Actinomycetota</taxon>
        <taxon>Actinomycetes</taxon>
        <taxon>Kineosporiales</taxon>
        <taxon>Kineosporiaceae</taxon>
        <taxon>Spongisporangium</taxon>
    </lineage>
</organism>
<evidence type="ECO:0000256" key="3">
    <source>
        <dbReference type="ARBA" id="ARBA00023295"/>
    </source>
</evidence>
<reference evidence="5 6" key="1">
    <citation type="submission" date="2024-10" db="EMBL/GenBank/DDBJ databases">
        <title>The Natural Products Discovery Center: Release of the First 8490 Sequenced Strains for Exploring Actinobacteria Biosynthetic Diversity.</title>
        <authorList>
            <person name="Kalkreuter E."/>
            <person name="Kautsar S.A."/>
            <person name="Yang D."/>
            <person name="Bader C.D."/>
            <person name="Teijaro C.N."/>
            <person name="Fluegel L."/>
            <person name="Davis C.M."/>
            <person name="Simpson J.R."/>
            <person name="Lauterbach L."/>
            <person name="Steele A.D."/>
            <person name="Gui C."/>
            <person name="Meng S."/>
            <person name="Li G."/>
            <person name="Viehrig K."/>
            <person name="Ye F."/>
            <person name="Su P."/>
            <person name="Kiefer A.F."/>
            <person name="Nichols A."/>
            <person name="Cepeda A.J."/>
            <person name="Yan W."/>
            <person name="Fan B."/>
            <person name="Jiang Y."/>
            <person name="Adhikari A."/>
            <person name="Zheng C.-J."/>
            <person name="Schuster L."/>
            <person name="Cowan T.M."/>
            <person name="Smanski M.J."/>
            <person name="Chevrette M.G."/>
            <person name="De Carvalho L.P.S."/>
            <person name="Shen B."/>
        </authorList>
    </citation>
    <scope>NUCLEOTIDE SEQUENCE [LARGE SCALE GENOMIC DNA]</scope>
    <source>
        <strain evidence="5 6">NPDC049639</strain>
    </source>
</reference>
<dbReference type="SUPFAM" id="SSF51445">
    <property type="entry name" value="(Trans)glycosidases"/>
    <property type="match status" value="1"/>
</dbReference>
<dbReference type="InterPro" id="IPR033132">
    <property type="entry name" value="GH_1_N_CS"/>
</dbReference>
<dbReference type="Proteomes" id="UP001612915">
    <property type="component" value="Unassembled WGS sequence"/>
</dbReference>
<dbReference type="EMBL" id="JBITLV010000003">
    <property type="protein sequence ID" value="MFI7587515.1"/>
    <property type="molecule type" value="Genomic_DNA"/>
</dbReference>
<evidence type="ECO:0000256" key="1">
    <source>
        <dbReference type="ARBA" id="ARBA00010838"/>
    </source>
</evidence>
<dbReference type="PANTHER" id="PTHR10353">
    <property type="entry name" value="GLYCOSYL HYDROLASE"/>
    <property type="match status" value="1"/>
</dbReference>
<name>A0ABW8AMB4_9ACTN</name>
<protein>
    <submittedName>
        <fullName evidence="5">Glycoside hydrolase family 1 protein</fullName>
        <ecNumber evidence="5">3.2.1.-</ecNumber>
    </submittedName>
</protein>
<evidence type="ECO:0000256" key="4">
    <source>
        <dbReference type="RuleBase" id="RU003690"/>
    </source>
</evidence>
<dbReference type="PROSITE" id="PS00653">
    <property type="entry name" value="GLYCOSYL_HYDROL_F1_2"/>
    <property type="match status" value="1"/>
</dbReference>
<comment type="similarity">
    <text evidence="1 4">Belongs to the glycosyl hydrolase 1 family.</text>
</comment>
<keyword evidence="3 5" id="KW-0326">Glycosidase</keyword>
<evidence type="ECO:0000313" key="5">
    <source>
        <dbReference type="EMBL" id="MFI7587515.1"/>
    </source>
</evidence>
<gene>
    <name evidence="5" type="ORF">ACIB24_10625</name>
</gene>
<evidence type="ECO:0000256" key="2">
    <source>
        <dbReference type="ARBA" id="ARBA00022801"/>
    </source>
</evidence>
<dbReference type="InterPro" id="IPR001360">
    <property type="entry name" value="Glyco_hydro_1"/>
</dbReference>
<dbReference type="RefSeq" id="WP_398279350.1">
    <property type="nucleotide sequence ID" value="NZ_JBITLV010000003.1"/>
</dbReference>
<dbReference type="PRINTS" id="PR00131">
    <property type="entry name" value="GLHYDRLASE1"/>
</dbReference>
<proteinExistence type="inferred from homology"/>
<dbReference type="Pfam" id="PF00232">
    <property type="entry name" value="Glyco_hydro_1"/>
    <property type="match status" value="2"/>
</dbReference>